<organism evidence="1 2">
    <name type="scientific">Parastrongyloides trichosuri</name>
    <name type="common">Possum-specific nematode worm</name>
    <dbReference type="NCBI Taxonomy" id="131310"/>
    <lineage>
        <taxon>Eukaryota</taxon>
        <taxon>Metazoa</taxon>
        <taxon>Ecdysozoa</taxon>
        <taxon>Nematoda</taxon>
        <taxon>Chromadorea</taxon>
        <taxon>Rhabditida</taxon>
        <taxon>Tylenchina</taxon>
        <taxon>Panagrolaimomorpha</taxon>
        <taxon>Strongyloidoidea</taxon>
        <taxon>Strongyloididae</taxon>
        <taxon>Parastrongyloides</taxon>
    </lineage>
</organism>
<name>A0A0N4Z8A0_PARTI</name>
<protein>
    <submittedName>
        <fullName evidence="2">NTP_transf_2 domain-containing protein</fullName>
    </submittedName>
</protein>
<dbReference type="Gene3D" id="1.10.1410.10">
    <property type="match status" value="1"/>
</dbReference>
<dbReference type="Gene3D" id="3.30.460.10">
    <property type="entry name" value="Beta Polymerase, domain 2"/>
    <property type="match status" value="1"/>
</dbReference>
<dbReference type="WBParaSite" id="PTRK_0000348800.1">
    <property type="protein sequence ID" value="PTRK_0000348800.1"/>
    <property type="gene ID" value="PTRK_0000348800"/>
</dbReference>
<dbReference type="InterPro" id="IPR043519">
    <property type="entry name" value="NT_sf"/>
</dbReference>
<evidence type="ECO:0000313" key="2">
    <source>
        <dbReference type="WBParaSite" id="PTRK_0000348800.1"/>
    </source>
</evidence>
<evidence type="ECO:0000313" key="1">
    <source>
        <dbReference type="Proteomes" id="UP000038045"/>
    </source>
</evidence>
<reference evidence="2" key="1">
    <citation type="submission" date="2017-02" db="UniProtKB">
        <authorList>
            <consortium name="WormBaseParasite"/>
        </authorList>
    </citation>
    <scope>IDENTIFICATION</scope>
</reference>
<accession>A0A0N4Z8A0</accession>
<dbReference type="AlphaFoldDB" id="A0A0N4Z8A0"/>
<proteinExistence type="predicted"/>
<keyword evidence="1" id="KW-1185">Reference proteome</keyword>
<dbReference type="SUPFAM" id="SSF81301">
    <property type="entry name" value="Nucleotidyltransferase"/>
    <property type="match status" value="1"/>
</dbReference>
<dbReference type="Proteomes" id="UP000038045">
    <property type="component" value="Unplaced"/>
</dbReference>
<sequence length="559" mass="65125">MVELKKEISGQCIFTDKIDEFCENLTKSYPDKVQNYTLQLYKDDKAMAVVETNYKENALTILKVYFEVSEDNKHYYSYEMWKEPVERGTIIETAINFMKKQKFGERSLYVGRNGGEILKEYDIHRLPYGTKNINKYMAVCGTSFVNLEKLEDINDHLTSDKFKTMKNILESRKKLKDIMNTLNYKNFSLFNKESLEEIKKFSISDKDYKLFEEFENKILTNVVGDIFGKHSKIAMVGSMANNTAIKGSTLDYTVLTSIEVKKDKKFNKEEAIEKVCEILKKEKTLSNVYIEKSTKFNIIHMKSSNIPDYDITLSADNLLGVEFTQVCESAQKQCHSFALLGRLLRIWLKELSLNSGETKVWGTYFFDLLLLRLLEKRRLITYNSMKSFDAYKTHNYQQLTKKCQNIYKLMNNDKEVDKLMIGSYFMMFLLEYGIHFPQHHGMTFPFSTVLDSHTIDLSHGKLCFVKGGFTVLHSAYIGDIKKYRYFVNALITSLWEVVSFLTNTAFNSVNFKYVKEDGTNGEEDPLNEYLIVHIGEIKENEDNKSSFNFDNAKKIMKKN</sequence>